<dbReference type="EMBL" id="JACRSY010000018">
    <property type="protein sequence ID" value="MBC8580250.1"/>
    <property type="molecule type" value="Genomic_DNA"/>
</dbReference>
<keyword evidence="6 10" id="KW-0812">Transmembrane</keyword>
<feature type="transmembrane region" description="Helical" evidence="10">
    <location>
        <begin position="415"/>
        <end position="434"/>
    </location>
</feature>
<dbReference type="InterPro" id="IPR045070">
    <property type="entry name" value="MATE_MepA-like"/>
</dbReference>
<sequence>MDHTLELGQEKLGKLFIKYSIPSIIGMLFFSIYIVIDGIFVGQVVGANGLAAINIAMPFFSIAMAVSIMVSSGANTIVAIELGQGNIAKARQTFSLAFYTLMILSTTVCILTLVFIEPICKALGATLELMPMVKRYLAVLCIFTPVFTGSGLLSGGIRSMGKPTYSMVCTVIGSVLNIIFDYLLVVVWGMGVFGAALASGLAFMIAFIVGFVAYLPRKSTLHFTTCKFDFRKIVRFFYNGSSEALTEVAVAFSTYIFNIVLLMRIGEKGVSAFSIISYVTSLIIAVLLGVATGIAPITGYNYGAGHKERVISLNNLALKVMATLGIICTLGMFIFGKPLILLFAPGDPELIEMTVWATKLYSLAFLVNGINILGSAYFTALEDAKTSALISLLRGIILIFIGILILPQFLGDAGIWLTVFFSEMITLLYTRYLFQKSYRHLRQKATHS</sequence>
<evidence type="ECO:0000313" key="11">
    <source>
        <dbReference type="EMBL" id="MBC8580250.1"/>
    </source>
</evidence>
<evidence type="ECO:0000313" key="12">
    <source>
        <dbReference type="Proteomes" id="UP000655830"/>
    </source>
</evidence>
<evidence type="ECO:0000256" key="7">
    <source>
        <dbReference type="ARBA" id="ARBA00022989"/>
    </source>
</evidence>
<dbReference type="PANTHER" id="PTHR43823:SF3">
    <property type="entry name" value="MULTIDRUG EXPORT PROTEIN MEPA"/>
    <property type="match status" value="1"/>
</dbReference>
<dbReference type="Pfam" id="PF01554">
    <property type="entry name" value="MatE"/>
    <property type="match status" value="2"/>
</dbReference>
<dbReference type="CDD" id="cd13143">
    <property type="entry name" value="MATE_MepA_like"/>
    <property type="match status" value="1"/>
</dbReference>
<comment type="similarity">
    <text evidence="2">Belongs to the multi antimicrobial extrusion (MATE) (TC 2.A.66.1) family. MepA subfamily.</text>
</comment>
<protein>
    <recommendedName>
        <fullName evidence="3">Multidrug export protein MepA</fullName>
    </recommendedName>
</protein>
<accession>A0A926I9X7</accession>
<feature type="transmembrane region" description="Helical" evidence="10">
    <location>
        <begin position="21"/>
        <end position="45"/>
    </location>
</feature>
<evidence type="ECO:0000256" key="2">
    <source>
        <dbReference type="ARBA" id="ARBA00008417"/>
    </source>
</evidence>
<dbReference type="GO" id="GO:0042910">
    <property type="term" value="F:xenobiotic transmembrane transporter activity"/>
    <property type="evidence" value="ECO:0007669"/>
    <property type="project" value="InterPro"/>
</dbReference>
<dbReference type="NCBIfam" id="TIGR00797">
    <property type="entry name" value="matE"/>
    <property type="match status" value="1"/>
</dbReference>
<reference evidence="11" key="1">
    <citation type="submission" date="2020-08" db="EMBL/GenBank/DDBJ databases">
        <title>Genome public.</title>
        <authorList>
            <person name="Liu C."/>
            <person name="Sun Q."/>
        </authorList>
    </citation>
    <scope>NUCLEOTIDE SEQUENCE</scope>
    <source>
        <strain evidence="11">NSJ-12</strain>
    </source>
</reference>
<keyword evidence="7 10" id="KW-1133">Transmembrane helix</keyword>
<organism evidence="11 12">
    <name type="scientific">Zhenhengia yiwuensis</name>
    <dbReference type="NCBI Taxonomy" id="2763666"/>
    <lineage>
        <taxon>Bacteria</taxon>
        <taxon>Bacillati</taxon>
        <taxon>Bacillota</taxon>
        <taxon>Clostridia</taxon>
        <taxon>Lachnospirales</taxon>
        <taxon>Lachnospiraceae</taxon>
        <taxon>Zhenhengia</taxon>
    </lineage>
</organism>
<keyword evidence="5" id="KW-1003">Cell membrane</keyword>
<dbReference type="PIRSF" id="PIRSF006603">
    <property type="entry name" value="DinF"/>
    <property type="match status" value="1"/>
</dbReference>
<keyword evidence="4" id="KW-0813">Transport</keyword>
<dbReference type="Proteomes" id="UP000655830">
    <property type="component" value="Unassembled WGS sequence"/>
</dbReference>
<name>A0A926I9X7_9FIRM</name>
<dbReference type="AlphaFoldDB" id="A0A926I9X7"/>
<evidence type="ECO:0000256" key="5">
    <source>
        <dbReference type="ARBA" id="ARBA00022475"/>
    </source>
</evidence>
<dbReference type="PANTHER" id="PTHR43823">
    <property type="entry name" value="SPORULATION PROTEIN YKVU"/>
    <property type="match status" value="1"/>
</dbReference>
<feature type="transmembrane region" description="Helical" evidence="10">
    <location>
        <begin position="94"/>
        <end position="116"/>
    </location>
</feature>
<comment type="subcellular location">
    <subcellularLocation>
        <location evidence="1">Cell membrane</location>
        <topology evidence="1">Multi-pass membrane protein</topology>
    </subcellularLocation>
</comment>
<feature type="transmembrane region" description="Helical" evidence="10">
    <location>
        <begin position="392"/>
        <end position="409"/>
    </location>
</feature>
<dbReference type="GO" id="GO:0046677">
    <property type="term" value="P:response to antibiotic"/>
    <property type="evidence" value="ECO:0007669"/>
    <property type="project" value="UniProtKB-KW"/>
</dbReference>
<evidence type="ECO:0000256" key="3">
    <source>
        <dbReference type="ARBA" id="ARBA00022106"/>
    </source>
</evidence>
<dbReference type="GO" id="GO:0015297">
    <property type="term" value="F:antiporter activity"/>
    <property type="evidence" value="ECO:0007669"/>
    <property type="project" value="InterPro"/>
</dbReference>
<feature type="transmembrane region" description="Helical" evidence="10">
    <location>
        <begin position="57"/>
        <end position="82"/>
    </location>
</feature>
<dbReference type="InterPro" id="IPR051327">
    <property type="entry name" value="MATE_MepA_subfamily"/>
</dbReference>
<evidence type="ECO:0000256" key="10">
    <source>
        <dbReference type="SAM" id="Phobius"/>
    </source>
</evidence>
<feature type="transmembrane region" description="Helical" evidence="10">
    <location>
        <begin position="275"/>
        <end position="295"/>
    </location>
</feature>
<comment type="caution">
    <text evidence="11">The sequence shown here is derived from an EMBL/GenBank/DDBJ whole genome shotgun (WGS) entry which is preliminary data.</text>
</comment>
<evidence type="ECO:0000256" key="8">
    <source>
        <dbReference type="ARBA" id="ARBA00023136"/>
    </source>
</evidence>
<feature type="transmembrane region" description="Helical" evidence="10">
    <location>
        <begin position="316"/>
        <end position="340"/>
    </location>
</feature>
<evidence type="ECO:0000256" key="4">
    <source>
        <dbReference type="ARBA" id="ARBA00022448"/>
    </source>
</evidence>
<feature type="transmembrane region" description="Helical" evidence="10">
    <location>
        <begin position="360"/>
        <end position="380"/>
    </location>
</feature>
<gene>
    <name evidence="11" type="ORF">H8718_12010</name>
</gene>
<dbReference type="GO" id="GO:0005886">
    <property type="term" value="C:plasma membrane"/>
    <property type="evidence" value="ECO:0007669"/>
    <property type="project" value="UniProtKB-SubCell"/>
</dbReference>
<keyword evidence="9" id="KW-0046">Antibiotic resistance</keyword>
<feature type="transmembrane region" description="Helical" evidence="10">
    <location>
        <begin position="236"/>
        <end position="263"/>
    </location>
</feature>
<evidence type="ECO:0000256" key="9">
    <source>
        <dbReference type="ARBA" id="ARBA00023251"/>
    </source>
</evidence>
<proteinExistence type="inferred from homology"/>
<feature type="transmembrane region" description="Helical" evidence="10">
    <location>
        <begin position="136"/>
        <end position="153"/>
    </location>
</feature>
<evidence type="ECO:0000256" key="6">
    <source>
        <dbReference type="ARBA" id="ARBA00022692"/>
    </source>
</evidence>
<keyword evidence="12" id="KW-1185">Reference proteome</keyword>
<dbReference type="InterPro" id="IPR048279">
    <property type="entry name" value="MdtK-like"/>
</dbReference>
<dbReference type="RefSeq" id="WP_249333111.1">
    <property type="nucleotide sequence ID" value="NZ_JACRSY010000018.1"/>
</dbReference>
<dbReference type="InterPro" id="IPR002528">
    <property type="entry name" value="MATE_fam"/>
</dbReference>
<feature type="transmembrane region" description="Helical" evidence="10">
    <location>
        <begin position="165"/>
        <end position="185"/>
    </location>
</feature>
<evidence type="ECO:0000256" key="1">
    <source>
        <dbReference type="ARBA" id="ARBA00004651"/>
    </source>
</evidence>
<feature type="transmembrane region" description="Helical" evidence="10">
    <location>
        <begin position="191"/>
        <end position="215"/>
    </location>
</feature>
<keyword evidence="8 10" id="KW-0472">Membrane</keyword>